<comment type="caution">
    <text evidence="1">The sequence shown here is derived from an EMBL/GenBank/DDBJ whole genome shotgun (WGS) entry which is preliminary data.</text>
</comment>
<evidence type="ECO:0008006" key="3">
    <source>
        <dbReference type="Google" id="ProtNLM"/>
    </source>
</evidence>
<accession>A0A1V4SVB5</accession>
<dbReference type="AlphaFoldDB" id="A0A1V4SVB5"/>
<evidence type="ECO:0000313" key="1">
    <source>
        <dbReference type="EMBL" id="OPX47402.1"/>
    </source>
</evidence>
<organism evidence="1 2">
    <name type="scientific">Clostridium thermobutyricum DSM 4928</name>
    <dbReference type="NCBI Taxonomy" id="1121339"/>
    <lineage>
        <taxon>Bacteria</taxon>
        <taxon>Bacillati</taxon>
        <taxon>Bacillota</taxon>
        <taxon>Clostridia</taxon>
        <taxon>Eubacteriales</taxon>
        <taxon>Clostridiaceae</taxon>
        <taxon>Clostridium</taxon>
    </lineage>
</organism>
<dbReference type="EMBL" id="LTAY01000048">
    <property type="protein sequence ID" value="OPX47402.1"/>
    <property type="molecule type" value="Genomic_DNA"/>
</dbReference>
<protein>
    <recommendedName>
        <fullName evidence="3">DUF3006 domain-containing protein</fullName>
    </recommendedName>
</protein>
<name>A0A1V4SVB5_9CLOT</name>
<sequence length="78" mass="9412">MIEKNRELYIMDRKEKDTFILENKYGKFIEVNSKFVFDNIKEGDVLAKINGRYYLDKAETENRRKIIENSVEGMWVDE</sequence>
<proteinExistence type="predicted"/>
<evidence type="ECO:0000313" key="2">
    <source>
        <dbReference type="Proteomes" id="UP000191448"/>
    </source>
</evidence>
<dbReference type="Proteomes" id="UP000191448">
    <property type="component" value="Unassembled WGS sequence"/>
</dbReference>
<dbReference type="Pfam" id="PF11213">
    <property type="entry name" value="DUF3006"/>
    <property type="match status" value="1"/>
</dbReference>
<dbReference type="InterPro" id="IPR021377">
    <property type="entry name" value="DUF3006"/>
</dbReference>
<gene>
    <name evidence="1" type="ORF">CLTHE_19650</name>
</gene>
<reference evidence="1 2" key="1">
    <citation type="submission" date="2016-02" db="EMBL/GenBank/DDBJ databases">
        <title>Genome sequence of Clostridium thermobutyricum DSM 4928.</title>
        <authorList>
            <person name="Poehlein A."/>
            <person name="Daniel R."/>
        </authorList>
    </citation>
    <scope>NUCLEOTIDE SEQUENCE [LARGE SCALE GENOMIC DNA]</scope>
    <source>
        <strain evidence="1 2">DSM 4928</strain>
    </source>
</reference>